<feature type="coiled-coil region" evidence="1">
    <location>
        <begin position="29"/>
        <end position="56"/>
    </location>
</feature>
<evidence type="ECO:0000313" key="3">
    <source>
        <dbReference type="Proteomes" id="UP000320042"/>
    </source>
</evidence>
<dbReference type="EMBL" id="VOEJ01000003">
    <property type="protein sequence ID" value="TWR29643.1"/>
    <property type="molecule type" value="Genomic_DNA"/>
</dbReference>
<name>A0A563UEC3_9SPHI</name>
<evidence type="ECO:0000256" key="1">
    <source>
        <dbReference type="SAM" id="Coils"/>
    </source>
</evidence>
<dbReference type="RefSeq" id="WP_146381198.1">
    <property type="nucleotide sequence ID" value="NZ_VOEJ01000003.1"/>
</dbReference>
<reference evidence="2 3" key="1">
    <citation type="submission" date="2019-07" db="EMBL/GenBank/DDBJ databases">
        <authorList>
            <person name="Kim J."/>
        </authorList>
    </citation>
    <scope>NUCLEOTIDE SEQUENCE [LARGE SCALE GENOMIC DNA]</scope>
    <source>
        <strain evidence="3">dk17</strain>
    </source>
</reference>
<evidence type="ECO:0000313" key="2">
    <source>
        <dbReference type="EMBL" id="TWR29643.1"/>
    </source>
</evidence>
<dbReference type="AlphaFoldDB" id="A0A563UEC3"/>
<organism evidence="2 3">
    <name type="scientific">Mucilaginibacter pallidiroseus</name>
    <dbReference type="NCBI Taxonomy" id="2599295"/>
    <lineage>
        <taxon>Bacteria</taxon>
        <taxon>Pseudomonadati</taxon>
        <taxon>Bacteroidota</taxon>
        <taxon>Sphingobacteriia</taxon>
        <taxon>Sphingobacteriales</taxon>
        <taxon>Sphingobacteriaceae</taxon>
        <taxon>Mucilaginibacter</taxon>
    </lineage>
</organism>
<sequence>MTLKLSRVRPCQIFIISLMVFCSYQGFCQIDLKNSLNDLKAQINTAKDDNTKAKLAITIGSFFLTIDFPIDG</sequence>
<comment type="caution">
    <text evidence="2">The sequence shown here is derived from an EMBL/GenBank/DDBJ whole genome shotgun (WGS) entry which is preliminary data.</text>
</comment>
<protein>
    <submittedName>
        <fullName evidence="2">Uncharacterized protein</fullName>
    </submittedName>
</protein>
<keyword evidence="3" id="KW-1185">Reference proteome</keyword>
<proteinExistence type="predicted"/>
<accession>A0A563UEC3</accession>
<keyword evidence="1" id="KW-0175">Coiled coil</keyword>
<gene>
    <name evidence="2" type="ORF">FPZ43_07200</name>
</gene>
<dbReference type="Proteomes" id="UP000320042">
    <property type="component" value="Unassembled WGS sequence"/>
</dbReference>